<feature type="signal peptide" evidence="1">
    <location>
        <begin position="1"/>
        <end position="27"/>
    </location>
</feature>
<feature type="domain" description="CHRD" evidence="2">
    <location>
        <begin position="27"/>
        <end position="152"/>
    </location>
</feature>
<dbReference type="PROSITE" id="PS50933">
    <property type="entry name" value="CHRD"/>
    <property type="match status" value="1"/>
</dbReference>
<dbReference type="AlphaFoldDB" id="A0A6M1TK71"/>
<feature type="chain" id="PRO_5027082636" evidence="1">
    <location>
        <begin position="28"/>
        <end position="152"/>
    </location>
</feature>
<sequence>MKKLKLLSSAIIVLLFCFYSMPTDVHAQNSQMITLGGYKMKPRVATSGSGMVTVKLKGDTLTVHGDFENLTNRYSGAYIMVDIRGEGGNQLYKLKTDLNEEQNGGKLKTKENRFVLSAAEKQLLKEGKLYITINTFDHRNGEIRGNIAPMGK</sequence>
<dbReference type="SMART" id="SM00754">
    <property type="entry name" value="CHRD"/>
    <property type="match status" value="1"/>
</dbReference>
<keyword evidence="1" id="KW-0732">Signal</keyword>
<name>A0A6M1TK71_9BACT</name>
<dbReference type="RefSeq" id="WP_165269205.1">
    <property type="nucleotide sequence ID" value="NZ_JAALLS010000014.1"/>
</dbReference>
<protein>
    <submittedName>
        <fullName evidence="3">CHRD domain-containing protein</fullName>
    </submittedName>
</protein>
<evidence type="ECO:0000259" key="2">
    <source>
        <dbReference type="PROSITE" id="PS50933"/>
    </source>
</evidence>
<proteinExistence type="predicted"/>
<comment type="caution">
    <text evidence="3">The sequence shown here is derived from an EMBL/GenBank/DDBJ whole genome shotgun (WGS) entry which is preliminary data.</text>
</comment>
<accession>A0A6M1TK71</accession>
<dbReference type="InterPro" id="IPR010895">
    <property type="entry name" value="CHRD"/>
</dbReference>
<organism evidence="3 4">
    <name type="scientific">Fodinibius halophilus</name>
    <dbReference type="NCBI Taxonomy" id="1736908"/>
    <lineage>
        <taxon>Bacteria</taxon>
        <taxon>Pseudomonadati</taxon>
        <taxon>Balneolota</taxon>
        <taxon>Balneolia</taxon>
        <taxon>Balneolales</taxon>
        <taxon>Balneolaceae</taxon>
        <taxon>Fodinibius</taxon>
    </lineage>
</organism>
<dbReference type="Pfam" id="PF07452">
    <property type="entry name" value="CHRD"/>
    <property type="match status" value="1"/>
</dbReference>
<evidence type="ECO:0000313" key="3">
    <source>
        <dbReference type="EMBL" id="NGP88950.1"/>
    </source>
</evidence>
<keyword evidence="4" id="KW-1185">Reference proteome</keyword>
<evidence type="ECO:0000256" key="1">
    <source>
        <dbReference type="SAM" id="SignalP"/>
    </source>
</evidence>
<evidence type="ECO:0000313" key="4">
    <source>
        <dbReference type="Proteomes" id="UP000479132"/>
    </source>
</evidence>
<gene>
    <name evidence="3" type="ORF">G3569_11330</name>
</gene>
<reference evidence="3 4" key="1">
    <citation type="submission" date="2020-02" db="EMBL/GenBank/DDBJ databases">
        <title>Aliifodinibius halophilus 2W32, complete genome.</title>
        <authorList>
            <person name="Li Y."/>
            <person name="Wu S."/>
        </authorList>
    </citation>
    <scope>NUCLEOTIDE SEQUENCE [LARGE SCALE GENOMIC DNA]</scope>
    <source>
        <strain evidence="3 4">2W32</strain>
    </source>
</reference>
<dbReference type="EMBL" id="JAALLS010000014">
    <property type="protein sequence ID" value="NGP88950.1"/>
    <property type="molecule type" value="Genomic_DNA"/>
</dbReference>
<dbReference type="Proteomes" id="UP000479132">
    <property type="component" value="Unassembled WGS sequence"/>
</dbReference>